<evidence type="ECO:0000313" key="2">
    <source>
        <dbReference type="EMBL" id="EJU01632.1"/>
    </source>
</evidence>
<dbReference type="HOGENOM" id="CLU_2483310_0_0_1"/>
<reference evidence="2 3" key="1">
    <citation type="journal article" date="2012" name="Science">
        <title>The Paleozoic origin of enzymatic lignin decomposition reconstructed from 31 fungal genomes.</title>
        <authorList>
            <person name="Floudas D."/>
            <person name="Binder M."/>
            <person name="Riley R."/>
            <person name="Barry K."/>
            <person name="Blanchette R.A."/>
            <person name="Henrissat B."/>
            <person name="Martinez A.T."/>
            <person name="Otillar R."/>
            <person name="Spatafora J.W."/>
            <person name="Yadav J.S."/>
            <person name="Aerts A."/>
            <person name="Benoit I."/>
            <person name="Boyd A."/>
            <person name="Carlson A."/>
            <person name="Copeland A."/>
            <person name="Coutinho P.M."/>
            <person name="de Vries R.P."/>
            <person name="Ferreira P."/>
            <person name="Findley K."/>
            <person name="Foster B."/>
            <person name="Gaskell J."/>
            <person name="Glotzer D."/>
            <person name="Gorecki P."/>
            <person name="Heitman J."/>
            <person name="Hesse C."/>
            <person name="Hori C."/>
            <person name="Igarashi K."/>
            <person name="Jurgens J.A."/>
            <person name="Kallen N."/>
            <person name="Kersten P."/>
            <person name="Kohler A."/>
            <person name="Kuees U."/>
            <person name="Kumar T.K.A."/>
            <person name="Kuo A."/>
            <person name="LaButti K."/>
            <person name="Larrondo L.F."/>
            <person name="Lindquist E."/>
            <person name="Ling A."/>
            <person name="Lombard V."/>
            <person name="Lucas S."/>
            <person name="Lundell T."/>
            <person name="Martin R."/>
            <person name="McLaughlin D.J."/>
            <person name="Morgenstern I."/>
            <person name="Morin E."/>
            <person name="Murat C."/>
            <person name="Nagy L.G."/>
            <person name="Nolan M."/>
            <person name="Ohm R.A."/>
            <person name="Patyshakuliyeva A."/>
            <person name="Rokas A."/>
            <person name="Ruiz-Duenas F.J."/>
            <person name="Sabat G."/>
            <person name="Salamov A."/>
            <person name="Samejima M."/>
            <person name="Schmutz J."/>
            <person name="Slot J.C."/>
            <person name="St John F."/>
            <person name="Stenlid J."/>
            <person name="Sun H."/>
            <person name="Sun S."/>
            <person name="Syed K."/>
            <person name="Tsang A."/>
            <person name="Wiebenga A."/>
            <person name="Young D."/>
            <person name="Pisabarro A."/>
            <person name="Eastwood D.C."/>
            <person name="Martin F."/>
            <person name="Cullen D."/>
            <person name="Grigoriev I.V."/>
            <person name="Hibbett D.S."/>
        </authorList>
    </citation>
    <scope>NUCLEOTIDE SEQUENCE [LARGE SCALE GENOMIC DNA]</scope>
    <source>
        <strain evidence="2 3">DJM-731 SS1</strain>
    </source>
</reference>
<name>M5G743_DACPD</name>
<sequence>MSASLSVFSFGKARHSPSPKKALTSPTTSRQWSLTPSTFSLSNHNTFPNATSSSFPNSQQGADSRVCSHAGRASFSSLGQWETSRQR</sequence>
<feature type="region of interest" description="Disordered" evidence="1">
    <location>
        <begin position="1"/>
        <end position="68"/>
    </location>
</feature>
<evidence type="ECO:0000313" key="3">
    <source>
        <dbReference type="Proteomes" id="UP000030653"/>
    </source>
</evidence>
<gene>
    <name evidence="2" type="ORF">DACRYDRAFT_22692</name>
</gene>
<organism evidence="2 3">
    <name type="scientific">Dacryopinax primogenitus (strain DJM 731)</name>
    <name type="common">Brown rot fungus</name>
    <dbReference type="NCBI Taxonomy" id="1858805"/>
    <lineage>
        <taxon>Eukaryota</taxon>
        <taxon>Fungi</taxon>
        <taxon>Dikarya</taxon>
        <taxon>Basidiomycota</taxon>
        <taxon>Agaricomycotina</taxon>
        <taxon>Dacrymycetes</taxon>
        <taxon>Dacrymycetales</taxon>
        <taxon>Dacrymycetaceae</taxon>
        <taxon>Dacryopinax</taxon>
    </lineage>
</organism>
<dbReference type="EMBL" id="JH795864">
    <property type="protein sequence ID" value="EJU01632.1"/>
    <property type="molecule type" value="Genomic_DNA"/>
</dbReference>
<keyword evidence="3" id="KW-1185">Reference proteome</keyword>
<accession>M5G743</accession>
<proteinExistence type="predicted"/>
<evidence type="ECO:0000256" key="1">
    <source>
        <dbReference type="SAM" id="MobiDB-lite"/>
    </source>
</evidence>
<dbReference type="GeneID" id="63687990"/>
<dbReference type="AlphaFoldDB" id="M5G743"/>
<dbReference type="RefSeq" id="XP_040628529.1">
    <property type="nucleotide sequence ID" value="XM_040772928.1"/>
</dbReference>
<feature type="compositionally biased region" description="Polar residues" evidence="1">
    <location>
        <begin position="24"/>
        <end position="62"/>
    </location>
</feature>
<protein>
    <submittedName>
        <fullName evidence="2">Uncharacterized protein</fullName>
    </submittedName>
</protein>
<dbReference type="Proteomes" id="UP000030653">
    <property type="component" value="Unassembled WGS sequence"/>
</dbReference>